<proteinExistence type="predicted"/>
<dbReference type="KEGG" id="lcic:INQ41_02935"/>
<keyword evidence="3" id="KW-1185">Reference proteome</keyword>
<dbReference type="InterPro" id="IPR046336">
    <property type="entry name" value="Lon_prtase_N_sf"/>
</dbReference>
<evidence type="ECO:0000313" key="3">
    <source>
        <dbReference type="Proteomes" id="UP000594059"/>
    </source>
</evidence>
<dbReference type="PANTHER" id="PTHR46732:SF8">
    <property type="entry name" value="ATP-DEPENDENT PROTEASE LA (LON) DOMAIN PROTEIN"/>
    <property type="match status" value="1"/>
</dbReference>
<feature type="domain" description="Lon N-terminal" evidence="1">
    <location>
        <begin position="7"/>
        <end position="199"/>
    </location>
</feature>
<dbReference type="SUPFAM" id="SSF88697">
    <property type="entry name" value="PUA domain-like"/>
    <property type="match status" value="1"/>
</dbReference>
<dbReference type="InterPro" id="IPR015947">
    <property type="entry name" value="PUA-like_sf"/>
</dbReference>
<evidence type="ECO:0000259" key="1">
    <source>
        <dbReference type="PROSITE" id="PS51787"/>
    </source>
</evidence>
<reference evidence="2 3" key="1">
    <citation type="submission" date="2020-10" db="EMBL/GenBank/DDBJ databases">
        <title>complete genome sequencing of Lysobacter sp. H21R20.</title>
        <authorList>
            <person name="Bae J.-W."/>
            <person name="Lee S.-Y."/>
        </authorList>
    </citation>
    <scope>NUCLEOTIDE SEQUENCE [LARGE SCALE GENOMIC DNA]</scope>
    <source>
        <strain evidence="2 3">H21R20</strain>
    </source>
</reference>
<sequence length="199" mass="22364">MPIETAPDTLPLFPLPTVLLPGAPLGLRVFEPRYLDMIRECGRNESGFGVCLILEDEGDGKTRGAAAAYGTEARIEDFDLGEDGLLTLQVRGTRRFRVRDVRIRDNGLQVARIDWCEPEPVSLLSPEHGLLSTLLRGILERFGGEYAKADQALFDDASWIGWRLAELLPLEDEQRQQLLQIDDPDERLDRLLVLLPDET</sequence>
<dbReference type="SMART" id="SM00464">
    <property type="entry name" value="LON"/>
    <property type="match status" value="1"/>
</dbReference>
<protein>
    <submittedName>
        <fullName evidence="2">LON peptidase substrate-binding domain-containing protein</fullName>
    </submittedName>
</protein>
<dbReference type="PROSITE" id="PS51787">
    <property type="entry name" value="LON_N"/>
    <property type="match status" value="1"/>
</dbReference>
<dbReference type="Gene3D" id="2.30.130.40">
    <property type="entry name" value="LON domain-like"/>
    <property type="match status" value="1"/>
</dbReference>
<dbReference type="PANTHER" id="PTHR46732">
    <property type="entry name" value="ATP-DEPENDENT PROTEASE LA (LON) DOMAIN PROTEIN"/>
    <property type="match status" value="1"/>
</dbReference>
<dbReference type="AlphaFoldDB" id="A0A7S6UGX3"/>
<dbReference type="InterPro" id="IPR003111">
    <property type="entry name" value="Lon_prtase_N"/>
</dbReference>
<name>A0A7S6UGX3_9GAMM</name>
<dbReference type="RefSeq" id="WP_193986076.1">
    <property type="nucleotide sequence ID" value="NZ_CP063656.1"/>
</dbReference>
<dbReference type="Pfam" id="PF02190">
    <property type="entry name" value="LON_substr_bdg"/>
    <property type="match status" value="1"/>
</dbReference>
<accession>A0A7S6UGX3</accession>
<dbReference type="Proteomes" id="UP000594059">
    <property type="component" value="Chromosome"/>
</dbReference>
<organism evidence="2 3">
    <name type="scientific">Novilysobacter ciconiae</name>
    <dbReference type="NCBI Taxonomy" id="2781022"/>
    <lineage>
        <taxon>Bacteria</taxon>
        <taxon>Pseudomonadati</taxon>
        <taxon>Pseudomonadota</taxon>
        <taxon>Gammaproteobacteria</taxon>
        <taxon>Lysobacterales</taxon>
        <taxon>Lysobacteraceae</taxon>
        <taxon>Novilysobacter</taxon>
    </lineage>
</organism>
<dbReference type="EMBL" id="CP063656">
    <property type="protein sequence ID" value="QOW20025.1"/>
    <property type="molecule type" value="Genomic_DNA"/>
</dbReference>
<gene>
    <name evidence="2" type="ORF">INQ41_02935</name>
</gene>
<evidence type="ECO:0000313" key="2">
    <source>
        <dbReference type="EMBL" id="QOW20025.1"/>
    </source>
</evidence>
<dbReference type="Gene3D" id="1.10.4060.10">
    <property type="entry name" value="BPP1347 like domain"/>
    <property type="match status" value="1"/>
</dbReference>